<name>A0AAV5V2E1_9BILA</name>
<sequence>KKQTLVHPFTLPHHPKMSPSSAIAYTARGRENSRQNMFQHDIPADNERPDLATANVRVVTNIPAPIMCPTPIIVRSKVLRHRR</sequence>
<keyword evidence="3" id="KW-1185">Reference proteome</keyword>
<protein>
    <submittedName>
        <fullName evidence="2">Uncharacterized protein</fullName>
    </submittedName>
</protein>
<evidence type="ECO:0000313" key="2">
    <source>
        <dbReference type="EMBL" id="GMT13745.1"/>
    </source>
</evidence>
<dbReference type="EMBL" id="BTSY01000002">
    <property type="protein sequence ID" value="GMT13745.1"/>
    <property type="molecule type" value="Genomic_DNA"/>
</dbReference>
<reference evidence="2" key="1">
    <citation type="submission" date="2023-10" db="EMBL/GenBank/DDBJ databases">
        <title>Genome assembly of Pristionchus species.</title>
        <authorList>
            <person name="Yoshida K."/>
            <person name="Sommer R.J."/>
        </authorList>
    </citation>
    <scope>NUCLEOTIDE SEQUENCE</scope>
    <source>
        <strain evidence="2">RS5133</strain>
    </source>
</reference>
<feature type="non-terminal residue" evidence="2">
    <location>
        <position position="1"/>
    </location>
</feature>
<gene>
    <name evidence="2" type="ORF">PFISCL1PPCAC_5042</name>
</gene>
<dbReference type="Proteomes" id="UP001432322">
    <property type="component" value="Unassembled WGS sequence"/>
</dbReference>
<evidence type="ECO:0000313" key="3">
    <source>
        <dbReference type="Proteomes" id="UP001432322"/>
    </source>
</evidence>
<proteinExistence type="predicted"/>
<evidence type="ECO:0000256" key="1">
    <source>
        <dbReference type="SAM" id="MobiDB-lite"/>
    </source>
</evidence>
<accession>A0AAV5V2E1</accession>
<feature type="non-terminal residue" evidence="2">
    <location>
        <position position="83"/>
    </location>
</feature>
<dbReference type="AlphaFoldDB" id="A0AAV5V2E1"/>
<feature type="region of interest" description="Disordered" evidence="1">
    <location>
        <begin position="1"/>
        <end position="20"/>
    </location>
</feature>
<comment type="caution">
    <text evidence="2">The sequence shown here is derived from an EMBL/GenBank/DDBJ whole genome shotgun (WGS) entry which is preliminary data.</text>
</comment>
<organism evidence="2 3">
    <name type="scientific">Pristionchus fissidentatus</name>
    <dbReference type="NCBI Taxonomy" id="1538716"/>
    <lineage>
        <taxon>Eukaryota</taxon>
        <taxon>Metazoa</taxon>
        <taxon>Ecdysozoa</taxon>
        <taxon>Nematoda</taxon>
        <taxon>Chromadorea</taxon>
        <taxon>Rhabditida</taxon>
        <taxon>Rhabditina</taxon>
        <taxon>Diplogasteromorpha</taxon>
        <taxon>Diplogasteroidea</taxon>
        <taxon>Neodiplogasteridae</taxon>
        <taxon>Pristionchus</taxon>
    </lineage>
</organism>